<dbReference type="SMART" id="SM00490">
    <property type="entry name" value="HELICc"/>
    <property type="match status" value="1"/>
</dbReference>
<evidence type="ECO:0000256" key="2">
    <source>
        <dbReference type="ARBA" id="ARBA00022801"/>
    </source>
</evidence>
<keyword evidence="3 6" id="KW-0347">Helicase</keyword>
<evidence type="ECO:0000259" key="7">
    <source>
        <dbReference type="PROSITE" id="PS51192"/>
    </source>
</evidence>
<evidence type="ECO:0000313" key="11">
    <source>
        <dbReference type="Proteomes" id="UP000480178"/>
    </source>
</evidence>
<proteinExistence type="predicted"/>
<evidence type="ECO:0000256" key="5">
    <source>
        <dbReference type="ARBA" id="ARBA00023125"/>
    </source>
</evidence>
<feature type="domain" description="Helicase C-terminal" evidence="8">
    <location>
        <begin position="478"/>
        <end position="634"/>
    </location>
</feature>
<dbReference type="InterPro" id="IPR002464">
    <property type="entry name" value="DNA/RNA_helicase_DEAH_CS"/>
</dbReference>
<dbReference type="InterPro" id="IPR027785">
    <property type="entry name" value="UvrD-like_helicase_C"/>
</dbReference>
<dbReference type="GO" id="GO:0005694">
    <property type="term" value="C:chromosome"/>
    <property type="evidence" value="ECO:0007669"/>
    <property type="project" value="TreeGrafter"/>
</dbReference>
<feature type="domain" description="Helicase ATP-binding" evidence="7">
    <location>
        <begin position="276"/>
        <end position="457"/>
    </location>
</feature>
<dbReference type="SUPFAM" id="SSF52540">
    <property type="entry name" value="P-loop containing nucleoside triphosphate hydrolases"/>
    <property type="match status" value="2"/>
</dbReference>
<dbReference type="PROSITE" id="PS51198">
    <property type="entry name" value="UVRD_HELICASE_ATP_BIND"/>
    <property type="match status" value="1"/>
</dbReference>
<dbReference type="RefSeq" id="WP_162442253.1">
    <property type="nucleotide sequence ID" value="NZ_CP048222.1"/>
</dbReference>
<evidence type="ECO:0000259" key="8">
    <source>
        <dbReference type="PROSITE" id="PS51194"/>
    </source>
</evidence>
<evidence type="ECO:0000313" key="10">
    <source>
        <dbReference type="EMBL" id="QHT66185.1"/>
    </source>
</evidence>
<dbReference type="InterPro" id="IPR012337">
    <property type="entry name" value="RNaseH-like_sf"/>
</dbReference>
<dbReference type="Gene3D" id="3.40.50.300">
    <property type="entry name" value="P-loop containing nucleotide triphosphate hydrolases"/>
    <property type="match status" value="6"/>
</dbReference>
<dbReference type="GO" id="GO:0005524">
    <property type="term" value="F:ATP binding"/>
    <property type="evidence" value="ECO:0007669"/>
    <property type="project" value="UniProtKB-UniRule"/>
</dbReference>
<sequence length="1506" mass="172733">MNHILFFDLEVEEKSGRIKDIGAIYNTYTFHKTYLTEFELFSQEALFVCGHNILAHDLKFLKDSTLSPAFFDKGFIDTLYLSTLLFPQKPYHRLVKDYKLLSEEINNPLTDAILASEVFTDSVAQFQHLPVQHRDIYFHLLSPSEIFNAFFQAIHYRANYSDEQLIALIKEQFGAKLCINAPFTHLIAKHPIGLAYALAIISTSEADSIIPPWLLHKFPTLSETIHRLRLHPCKDEHCQYCYHSLDPRKALKRFFKYDDFRRFAADEEISIQERVVRSALNNQSLLAIFPTGGGKSLTFQLPALMIGEANRALTVVISPLQSLMKDQVDVLLKRFEVTSAVTINGMLSPLERSEAIERVSSGEAQILYIAPEALRSKVIFDLLLNRSIARFVIDEAHCFSSWGHDFRVDYLYIGEFIGELQQAKKLEAPIPVSCFTATAKPAVVEDICSYFREKLSLKLHIFRSDAKRVNLSYRVEETLTEEVKYLKLQNLLSLNDEPKIVYVARTKMAEILAQRLTRDGFQALAYHGQMESKEKIRCQEAFMNGDIQVIVATTAFGMGVDKDNVSMVIHYTISDSLENYVQEAGRAGRKPDLQASCYVLFDENDLNKHFALLTQNKLNRKEIADLWRGIKRLTEYRTKVSKSALELAKAAGWDTDIRQLETKVTSAIAALEDCGYLKRKQNIYRIFANSFLVKDVNGANEIINRSTLLLGKDKEHAIRMVQRMIKADETRVDYLSETLAISKEDIMRVLGLLRQEGIIGDAKDLTAFVDHSPSSTHFINRFTRYAAIEKRLVALLPIHSGILHLKQINEKLHEDGIKDASIDAIKDILNFWQIRRYIHKERLAKTLHTYLITLKKEANFLHSVIDNRLSLAKAIIDYFSTKLTTFIPDKEDIDTREVLLEFSVLELQKAIEKDLRISPAGFSLSEYEEALLYLNAISALKLEGGFLILYKPLVIERTEKNPKKQYTNEDHEKLDKFYQNKTQQIHIVGEYAKKMITSYQEALQFTDDYFTLDYKAFLKKYFPGRSNEISRPLTPKKFKAIFGSLSTEQLQIIQDNQSKHILVAAGPGSGKTKVLVHKVASLLMLEDIKPDQFLMLTFSRAAALEFKERLYELMGNVAYYMDIHTYHSYCFHLMGRVGTLEKSESVLRECIVQIQEGRIPESKVGGKSVVVIDEFQDINEEEYALLLEITSRSEKIRVLVVGDDDQNIYEFRGSSVKYMQAFARLPETKRYELLKNFRSKHNVVAFANKFASTISNRMKKLDIVANTAENGEIRLYKYFSNNLITPLANAVASQKLSGTTAVLTFTNEQACLVESALRQKGIAARLIMAHEGFSIADLLEIKDFTELLLYKGEENVELIIDEHWIATKQAVITQYHASKTLWLFGAVVDCFERNYPKKRKYAWIEFLKESRFEDFYYPEQQSITVSTMHKVKGKEFDHVFVLLDGFKMKEDAARRLVYVAITRAKQSLSIHTNISHFDHIRVPEMTIEVDHTNYARATEVKPASNP</sequence>
<dbReference type="InterPro" id="IPR027417">
    <property type="entry name" value="P-loop_NTPase"/>
</dbReference>
<keyword evidence="4 6" id="KW-0067">ATP-binding</keyword>
<evidence type="ECO:0000256" key="1">
    <source>
        <dbReference type="ARBA" id="ARBA00022741"/>
    </source>
</evidence>
<keyword evidence="1 6" id="KW-0547">Nucleotide-binding</keyword>
<dbReference type="PANTHER" id="PTHR13710">
    <property type="entry name" value="DNA HELICASE RECQ FAMILY MEMBER"/>
    <property type="match status" value="1"/>
</dbReference>
<dbReference type="PROSITE" id="PS00690">
    <property type="entry name" value="DEAH_ATP_HELICASE"/>
    <property type="match status" value="1"/>
</dbReference>
<dbReference type="InterPro" id="IPR004589">
    <property type="entry name" value="DNA_helicase_ATP-dep_RecQ"/>
</dbReference>
<evidence type="ECO:0000256" key="4">
    <source>
        <dbReference type="ARBA" id="ARBA00022840"/>
    </source>
</evidence>
<dbReference type="Pfam" id="PF13538">
    <property type="entry name" value="UvrD_C_2"/>
    <property type="match status" value="1"/>
</dbReference>
<dbReference type="InterPro" id="IPR011545">
    <property type="entry name" value="DEAD/DEAH_box_helicase_dom"/>
</dbReference>
<keyword evidence="11" id="KW-1185">Reference proteome</keyword>
<evidence type="ECO:0000256" key="3">
    <source>
        <dbReference type="ARBA" id="ARBA00022806"/>
    </source>
</evidence>
<dbReference type="GO" id="GO:0000724">
    <property type="term" value="P:double-strand break repair via homologous recombination"/>
    <property type="evidence" value="ECO:0007669"/>
    <property type="project" value="TreeGrafter"/>
</dbReference>
<dbReference type="EMBL" id="CP048222">
    <property type="protein sequence ID" value="QHT66185.1"/>
    <property type="molecule type" value="Genomic_DNA"/>
</dbReference>
<dbReference type="GO" id="GO:0016787">
    <property type="term" value="F:hydrolase activity"/>
    <property type="evidence" value="ECO:0007669"/>
    <property type="project" value="UniProtKB-UniRule"/>
</dbReference>
<dbReference type="GO" id="GO:0003677">
    <property type="term" value="F:DNA binding"/>
    <property type="evidence" value="ECO:0007669"/>
    <property type="project" value="UniProtKB-KW"/>
</dbReference>
<dbReference type="PANTHER" id="PTHR13710:SF108">
    <property type="entry name" value="ATP-DEPENDENT DNA HELICASE Q4"/>
    <property type="match status" value="1"/>
</dbReference>
<accession>A0A6C0GDZ4</accession>
<dbReference type="GO" id="GO:0009378">
    <property type="term" value="F:four-way junction helicase activity"/>
    <property type="evidence" value="ECO:0007669"/>
    <property type="project" value="TreeGrafter"/>
</dbReference>
<dbReference type="Proteomes" id="UP000480178">
    <property type="component" value="Chromosome"/>
</dbReference>
<dbReference type="CDD" id="cd17932">
    <property type="entry name" value="DEXQc_UvrD"/>
    <property type="match status" value="1"/>
</dbReference>
<dbReference type="EC" id="3.6.4.12" evidence="10"/>
<dbReference type="Pfam" id="PF00271">
    <property type="entry name" value="Helicase_C"/>
    <property type="match status" value="1"/>
</dbReference>
<evidence type="ECO:0000259" key="9">
    <source>
        <dbReference type="PROSITE" id="PS51198"/>
    </source>
</evidence>
<dbReference type="NCBIfam" id="TIGR00614">
    <property type="entry name" value="recQ_fam"/>
    <property type="match status" value="1"/>
</dbReference>
<dbReference type="PROSITE" id="PS51194">
    <property type="entry name" value="HELICASE_CTER"/>
    <property type="match status" value="1"/>
</dbReference>
<dbReference type="PROSITE" id="PS51192">
    <property type="entry name" value="HELICASE_ATP_BIND_1"/>
    <property type="match status" value="1"/>
</dbReference>
<dbReference type="Pfam" id="PF00270">
    <property type="entry name" value="DEAD"/>
    <property type="match status" value="1"/>
</dbReference>
<keyword evidence="2 6" id="KW-0378">Hydrolase</keyword>
<dbReference type="Pfam" id="PF00580">
    <property type="entry name" value="UvrD-helicase"/>
    <property type="match status" value="2"/>
</dbReference>
<dbReference type="SMART" id="SM00487">
    <property type="entry name" value="DEXDc"/>
    <property type="match status" value="1"/>
</dbReference>
<dbReference type="Gene3D" id="3.30.420.10">
    <property type="entry name" value="Ribonuclease H-like superfamily/Ribonuclease H"/>
    <property type="match status" value="1"/>
</dbReference>
<keyword evidence="5" id="KW-0238">DNA-binding</keyword>
<dbReference type="InterPro" id="IPR014001">
    <property type="entry name" value="Helicase_ATP-bd"/>
</dbReference>
<feature type="domain" description="UvrD-like helicase ATP-binding" evidence="9">
    <location>
        <begin position="1044"/>
        <end position="1432"/>
    </location>
</feature>
<reference evidence="10 11" key="1">
    <citation type="submission" date="2020-01" db="EMBL/GenBank/DDBJ databases">
        <authorList>
            <person name="Kim M.K."/>
        </authorList>
    </citation>
    <scope>NUCLEOTIDE SEQUENCE [LARGE SCALE GENOMIC DNA]</scope>
    <source>
        <strain evidence="10 11">172606-1</strain>
    </source>
</reference>
<feature type="binding site" evidence="6">
    <location>
        <begin position="1065"/>
        <end position="1072"/>
    </location>
    <ligand>
        <name>ATP</name>
        <dbReference type="ChEBI" id="CHEBI:30616"/>
    </ligand>
</feature>
<name>A0A6C0GDZ4_9BACT</name>
<organism evidence="10 11">
    <name type="scientific">Rhodocytophaga rosea</name>
    <dbReference type="NCBI Taxonomy" id="2704465"/>
    <lineage>
        <taxon>Bacteria</taxon>
        <taxon>Pseudomonadati</taxon>
        <taxon>Bacteroidota</taxon>
        <taxon>Cytophagia</taxon>
        <taxon>Cytophagales</taxon>
        <taxon>Rhodocytophagaceae</taxon>
        <taxon>Rhodocytophaga</taxon>
    </lineage>
</organism>
<dbReference type="InterPro" id="IPR001650">
    <property type="entry name" value="Helicase_C-like"/>
</dbReference>
<dbReference type="SUPFAM" id="SSF53098">
    <property type="entry name" value="Ribonuclease H-like"/>
    <property type="match status" value="1"/>
</dbReference>
<evidence type="ECO:0000256" key="6">
    <source>
        <dbReference type="PROSITE-ProRule" id="PRU00560"/>
    </source>
</evidence>
<dbReference type="GO" id="GO:0043138">
    <property type="term" value="F:3'-5' DNA helicase activity"/>
    <property type="evidence" value="ECO:0007669"/>
    <property type="project" value="TreeGrafter"/>
</dbReference>
<protein>
    <submittedName>
        <fullName evidence="10">RecQ family ATP-dependent DNA helicase</fullName>
        <ecNumber evidence="10">3.6.4.12</ecNumber>
    </submittedName>
</protein>
<gene>
    <name evidence="10" type="ORF">GXP67_05625</name>
</gene>
<dbReference type="GO" id="GO:0005737">
    <property type="term" value="C:cytoplasm"/>
    <property type="evidence" value="ECO:0007669"/>
    <property type="project" value="TreeGrafter"/>
</dbReference>
<dbReference type="InterPro" id="IPR014016">
    <property type="entry name" value="UvrD-like_ATP-bd"/>
</dbReference>
<dbReference type="InterPro" id="IPR036397">
    <property type="entry name" value="RNaseH_sf"/>
</dbReference>
<dbReference type="KEGG" id="rhoz:GXP67_05625"/>